<keyword evidence="6 14" id="KW-0432">Leucine biosynthesis</keyword>
<dbReference type="RefSeq" id="WP_207858707.1">
    <property type="nucleotide sequence ID" value="NZ_JAFREP010000007.1"/>
</dbReference>
<evidence type="ECO:0000259" key="16">
    <source>
        <dbReference type="SMART" id="SM01329"/>
    </source>
</evidence>
<feature type="binding site" evidence="14">
    <location>
        <begin position="277"/>
        <end position="289"/>
    </location>
    <ligand>
        <name>NAD(+)</name>
        <dbReference type="ChEBI" id="CHEBI:57540"/>
    </ligand>
</feature>
<evidence type="ECO:0000256" key="10">
    <source>
        <dbReference type="ARBA" id="ARBA00023002"/>
    </source>
</evidence>
<comment type="caution">
    <text evidence="17">The sequence shown here is derived from an EMBL/GenBank/DDBJ whole genome shotgun (WGS) entry which is preliminary data.</text>
</comment>
<dbReference type="GO" id="GO:0051287">
    <property type="term" value="F:NAD binding"/>
    <property type="evidence" value="ECO:0007669"/>
    <property type="project" value="InterPro"/>
</dbReference>
<comment type="cofactor">
    <cofactor evidence="2">
        <name>Mn(2+)</name>
        <dbReference type="ChEBI" id="CHEBI:29035"/>
    </cofactor>
</comment>
<comment type="subunit">
    <text evidence="5 14 15">Homodimer.</text>
</comment>
<dbReference type="HAMAP" id="MF_01033">
    <property type="entry name" value="LeuB_type1"/>
    <property type="match status" value="1"/>
</dbReference>
<evidence type="ECO:0000256" key="12">
    <source>
        <dbReference type="ARBA" id="ARBA00023211"/>
    </source>
</evidence>
<evidence type="ECO:0000256" key="11">
    <source>
        <dbReference type="ARBA" id="ARBA00023027"/>
    </source>
</evidence>
<dbReference type="Pfam" id="PF00180">
    <property type="entry name" value="Iso_dh"/>
    <property type="match status" value="1"/>
</dbReference>
<evidence type="ECO:0000256" key="4">
    <source>
        <dbReference type="ARBA" id="ARBA00008319"/>
    </source>
</evidence>
<feature type="binding site" evidence="14">
    <location>
        <position position="106"/>
    </location>
    <ligand>
        <name>substrate</name>
    </ligand>
</feature>
<dbReference type="Gene3D" id="3.40.718.10">
    <property type="entry name" value="Isopropylmalate Dehydrogenase"/>
    <property type="match status" value="1"/>
</dbReference>
<evidence type="ECO:0000256" key="6">
    <source>
        <dbReference type="ARBA" id="ARBA00022430"/>
    </source>
</evidence>
<protein>
    <recommendedName>
        <fullName evidence="14">3-isopropylmalate dehydrogenase</fullName>
        <ecNumber evidence="14">1.1.1.85</ecNumber>
    </recommendedName>
    <alternativeName>
        <fullName evidence="14">3-IPM-DH</fullName>
    </alternativeName>
    <alternativeName>
        <fullName evidence="14">Beta-IPM dehydrogenase</fullName>
        <shortName evidence="14">IMDH</shortName>
    </alternativeName>
</protein>
<evidence type="ECO:0000256" key="7">
    <source>
        <dbReference type="ARBA" id="ARBA00022605"/>
    </source>
</evidence>
<accession>A0A8J7Q8K3</accession>
<dbReference type="GO" id="GO:0003862">
    <property type="term" value="F:3-isopropylmalate dehydrogenase activity"/>
    <property type="evidence" value="ECO:0007669"/>
    <property type="project" value="UniProtKB-UniRule"/>
</dbReference>
<feature type="site" description="Important for catalysis" evidence="14">
    <location>
        <position position="141"/>
    </location>
</feature>
<evidence type="ECO:0000256" key="3">
    <source>
        <dbReference type="ARBA" id="ARBA00004762"/>
    </source>
</evidence>
<dbReference type="SMART" id="SM01329">
    <property type="entry name" value="Iso_dh"/>
    <property type="match status" value="1"/>
</dbReference>
<comment type="cofactor">
    <cofactor evidence="14 15">
        <name>Mg(2+)</name>
        <dbReference type="ChEBI" id="CHEBI:18420"/>
    </cofactor>
    <cofactor evidence="14 15">
        <name>Mn(2+)</name>
        <dbReference type="ChEBI" id="CHEBI:29035"/>
    </cofactor>
    <text evidence="14 15">Binds 1 Mg(2+) or Mn(2+) ion per subunit.</text>
</comment>
<evidence type="ECO:0000313" key="17">
    <source>
        <dbReference type="EMBL" id="MBO1318889.1"/>
    </source>
</evidence>
<organism evidence="17 18">
    <name type="scientific">Acanthopleuribacter pedis</name>
    <dbReference type="NCBI Taxonomy" id="442870"/>
    <lineage>
        <taxon>Bacteria</taxon>
        <taxon>Pseudomonadati</taxon>
        <taxon>Acidobacteriota</taxon>
        <taxon>Holophagae</taxon>
        <taxon>Acanthopleuribacterales</taxon>
        <taxon>Acanthopleuribacteraceae</taxon>
        <taxon>Acanthopleuribacter</taxon>
    </lineage>
</organism>
<evidence type="ECO:0000256" key="13">
    <source>
        <dbReference type="ARBA" id="ARBA00023304"/>
    </source>
</evidence>
<evidence type="ECO:0000256" key="5">
    <source>
        <dbReference type="ARBA" id="ARBA00011738"/>
    </source>
</evidence>
<keyword evidence="13 14" id="KW-0100">Branched-chain amino acid biosynthesis</keyword>
<evidence type="ECO:0000256" key="2">
    <source>
        <dbReference type="ARBA" id="ARBA00001936"/>
    </source>
</evidence>
<dbReference type="SUPFAM" id="SSF53659">
    <property type="entry name" value="Isocitrate/Isopropylmalate dehydrogenase-like"/>
    <property type="match status" value="1"/>
</dbReference>
<dbReference type="FunFam" id="3.40.718.10:FF:000006">
    <property type="entry name" value="3-isopropylmalate dehydrogenase"/>
    <property type="match status" value="1"/>
</dbReference>
<feature type="binding site" evidence="14">
    <location>
        <position position="243"/>
    </location>
    <ligand>
        <name>Mg(2+)</name>
        <dbReference type="ChEBI" id="CHEBI:18420"/>
    </ligand>
</feature>
<gene>
    <name evidence="14 17" type="primary">leuB</name>
    <name evidence="17" type="ORF">J3U88_10495</name>
</gene>
<dbReference type="InterPro" id="IPR024084">
    <property type="entry name" value="IsoPropMal-DH-like_dom"/>
</dbReference>
<feature type="binding site" evidence="14">
    <location>
        <position position="96"/>
    </location>
    <ligand>
        <name>substrate</name>
    </ligand>
</feature>
<evidence type="ECO:0000256" key="9">
    <source>
        <dbReference type="ARBA" id="ARBA00022842"/>
    </source>
</evidence>
<dbReference type="EC" id="1.1.1.85" evidence="14"/>
<comment type="subcellular location">
    <subcellularLocation>
        <location evidence="14">Cytoplasm</location>
    </subcellularLocation>
</comment>
<dbReference type="Proteomes" id="UP000664417">
    <property type="component" value="Unassembled WGS sequence"/>
</dbReference>
<dbReference type="InterPro" id="IPR004429">
    <property type="entry name" value="Isopropylmalate_DH"/>
</dbReference>
<keyword evidence="11 14" id="KW-0520">NAD</keyword>
<sequence length="370" mass="39927">MKAKIAVLAGDGIGPEVTTQAQRVLQVIADNWDHTFEFEDALVGGAAIDAVGDPLPDSTLKTCRESDAVLFGAIGGPKWDDPNAKIRPEQGLLRLRRGLDAFANIRPVKPHPDLLEAAPLKADRLENVDLVVVRELTGGIYFGKKTRDADRATDECAYSVPEIERIVRVAARIAADRSGQLTSVDKANVLETSRLWRATTERVIRDEFPQVRLEHVLVDAAAMHLLQKPAAFDVIVTENMFGDILTDEASVLAGSMGLLPSASLSDDGPGLYEPIHGSAPDIAGLGIANPYAAILSASMLLRHSLKLEEEADVVERAVWRVIHEGVLTTDLAGEGKRSVNTQAAGDAVCEIVATSTPCMNMCSREFGYRF</sequence>
<evidence type="ECO:0000256" key="8">
    <source>
        <dbReference type="ARBA" id="ARBA00022723"/>
    </source>
</evidence>
<comment type="pathway">
    <text evidence="3 14 15">Amino-acid biosynthesis; L-leucine biosynthesis; L-leucine from 3-methyl-2-oxobutanoate: step 3/4.</text>
</comment>
<feature type="binding site" evidence="14">
    <location>
        <position position="247"/>
    </location>
    <ligand>
        <name>Mg(2+)</name>
        <dbReference type="ChEBI" id="CHEBI:18420"/>
    </ligand>
</feature>
<dbReference type="AlphaFoldDB" id="A0A8J7Q8K3"/>
<dbReference type="GO" id="GO:0000287">
    <property type="term" value="F:magnesium ion binding"/>
    <property type="evidence" value="ECO:0007669"/>
    <property type="project" value="InterPro"/>
</dbReference>
<keyword evidence="9 14" id="KW-0460">Magnesium</keyword>
<feature type="site" description="Important for catalysis" evidence="14">
    <location>
        <position position="186"/>
    </location>
</feature>
<keyword evidence="8 14" id="KW-0479">Metal-binding</keyword>
<feature type="binding site" evidence="14">
    <location>
        <position position="219"/>
    </location>
    <ligand>
        <name>substrate</name>
    </ligand>
</feature>
<name>A0A8J7Q8K3_9BACT</name>
<feature type="binding site" evidence="14">
    <location>
        <position position="134"/>
    </location>
    <ligand>
        <name>substrate</name>
    </ligand>
</feature>
<keyword evidence="7 14" id="KW-0028">Amino-acid biosynthesis</keyword>
<dbReference type="PANTHER" id="PTHR42979">
    <property type="entry name" value="3-ISOPROPYLMALATE DEHYDROGENASE"/>
    <property type="match status" value="1"/>
</dbReference>
<comment type="function">
    <text evidence="14 15">Catalyzes the oxidation of 3-carboxy-2-hydroxy-4-methylpentanoate (3-isopropylmalate) to 3-carboxy-4-methyl-2-oxopentanoate. The product decarboxylates to 4-methyl-2 oxopentanoate.</text>
</comment>
<evidence type="ECO:0000256" key="1">
    <source>
        <dbReference type="ARBA" id="ARBA00000624"/>
    </source>
</evidence>
<dbReference type="PANTHER" id="PTHR42979:SF1">
    <property type="entry name" value="3-ISOPROPYLMALATE DEHYDROGENASE"/>
    <property type="match status" value="1"/>
</dbReference>
<evidence type="ECO:0000313" key="18">
    <source>
        <dbReference type="Proteomes" id="UP000664417"/>
    </source>
</evidence>
<dbReference type="UniPathway" id="UPA00048">
    <property type="reaction ID" value="UER00072"/>
</dbReference>
<comment type="catalytic activity">
    <reaction evidence="1 14 15">
        <text>(2R,3S)-3-isopropylmalate + NAD(+) = 4-methyl-2-oxopentanoate + CO2 + NADH</text>
        <dbReference type="Rhea" id="RHEA:32271"/>
        <dbReference type="ChEBI" id="CHEBI:16526"/>
        <dbReference type="ChEBI" id="CHEBI:17865"/>
        <dbReference type="ChEBI" id="CHEBI:35121"/>
        <dbReference type="ChEBI" id="CHEBI:57540"/>
        <dbReference type="ChEBI" id="CHEBI:57945"/>
        <dbReference type="EC" id="1.1.1.85"/>
    </reaction>
</comment>
<feature type="domain" description="Isopropylmalate dehydrogenase-like" evidence="16">
    <location>
        <begin position="4"/>
        <end position="348"/>
    </location>
</feature>
<dbReference type="NCBIfam" id="TIGR00169">
    <property type="entry name" value="leuB"/>
    <property type="match status" value="1"/>
</dbReference>
<feature type="binding site" evidence="14">
    <location>
        <begin position="76"/>
        <end position="89"/>
    </location>
    <ligand>
        <name>NAD(+)</name>
        <dbReference type="ChEBI" id="CHEBI:57540"/>
    </ligand>
</feature>
<dbReference type="PROSITE" id="PS00470">
    <property type="entry name" value="IDH_IMDH"/>
    <property type="match status" value="1"/>
</dbReference>
<keyword evidence="12 14" id="KW-0464">Manganese</keyword>
<evidence type="ECO:0000256" key="14">
    <source>
        <dbReference type="HAMAP-Rule" id="MF_01033"/>
    </source>
</evidence>
<feature type="binding site" evidence="14">
    <location>
        <position position="219"/>
    </location>
    <ligand>
        <name>Mg(2+)</name>
        <dbReference type="ChEBI" id="CHEBI:18420"/>
    </ligand>
</feature>
<dbReference type="EMBL" id="JAFREP010000007">
    <property type="protein sequence ID" value="MBO1318889.1"/>
    <property type="molecule type" value="Genomic_DNA"/>
</dbReference>
<keyword evidence="10 14" id="KW-0560">Oxidoreductase</keyword>
<keyword evidence="18" id="KW-1185">Reference proteome</keyword>
<dbReference type="GO" id="GO:0009098">
    <property type="term" value="P:L-leucine biosynthetic process"/>
    <property type="evidence" value="ECO:0007669"/>
    <property type="project" value="UniProtKB-UniRule"/>
</dbReference>
<dbReference type="GO" id="GO:0005829">
    <property type="term" value="C:cytosol"/>
    <property type="evidence" value="ECO:0007669"/>
    <property type="project" value="TreeGrafter"/>
</dbReference>
<comment type="similarity">
    <text evidence="4 14">Belongs to the isocitrate and isopropylmalate dehydrogenases family. LeuB type 1 subfamily.</text>
</comment>
<evidence type="ECO:0000256" key="15">
    <source>
        <dbReference type="RuleBase" id="RU004445"/>
    </source>
</evidence>
<keyword evidence="14" id="KW-0963">Cytoplasm</keyword>
<dbReference type="InterPro" id="IPR019818">
    <property type="entry name" value="IsoCit/isopropylmalate_DH_CS"/>
</dbReference>
<reference evidence="17" key="1">
    <citation type="submission" date="2021-03" db="EMBL/GenBank/DDBJ databases">
        <authorList>
            <person name="Wang G."/>
        </authorList>
    </citation>
    <scope>NUCLEOTIDE SEQUENCE</scope>
    <source>
        <strain evidence="17">KCTC 12899</strain>
    </source>
</reference>
<proteinExistence type="inferred from homology"/>